<dbReference type="PANTHER" id="PTHR23241">
    <property type="entry name" value="LATE EMBRYOGENESIS ABUNDANT PLANTS LEA-RELATED"/>
    <property type="match status" value="1"/>
</dbReference>
<dbReference type="InterPro" id="IPR025423">
    <property type="entry name" value="TMEM205-like"/>
</dbReference>
<feature type="domain" description="TMEM205-like" evidence="7">
    <location>
        <begin position="123"/>
        <end position="217"/>
    </location>
</feature>
<keyword evidence="9" id="KW-1185">Reference proteome</keyword>
<dbReference type="PANTHER" id="PTHR23241:SF102">
    <property type="entry name" value="LD23009P"/>
    <property type="match status" value="1"/>
</dbReference>
<reference evidence="8 9" key="1">
    <citation type="submission" date="2019-01" db="EMBL/GenBank/DDBJ databases">
        <title>Nuclear Genome Assembly of the Microalgal Biofuel strain Nannochloropsis salina CCMP1776.</title>
        <authorList>
            <person name="Hovde B."/>
        </authorList>
    </citation>
    <scope>NUCLEOTIDE SEQUENCE [LARGE SCALE GENOMIC DNA]</scope>
    <source>
        <strain evidence="8 9">CCMP1776</strain>
    </source>
</reference>
<evidence type="ECO:0000256" key="5">
    <source>
        <dbReference type="SAM" id="Phobius"/>
    </source>
</evidence>
<evidence type="ECO:0000256" key="6">
    <source>
        <dbReference type="SAM" id="SignalP"/>
    </source>
</evidence>
<sequence length="266" mass="28849">MKKPCSVLLLVSTAALLLPLHEAFKIPIGARLVRTSSSSTLNRWSVPPSSNPVQCAGVMSQVLRASDAKGAEGDSAGVQPWIEPAFHNKLSVRILAVLAGISIAMKNSGMALPKSAATYIHLLMFGANFGSVMYTTFVLGLVMIKHLPRQTFGRLQSKLFPIYFAWSALALALQLLTGKTLGLPAKAMRWLAASLAAALINSLFLEPASTKVMFQRYALEKQNRREEAEYRELAKRFGALHGASSMVNLVTVVGGFVHAYYLSLML</sequence>
<dbReference type="OrthoDB" id="1641132at2759"/>
<feature type="transmembrane region" description="Helical" evidence="5">
    <location>
        <begin position="188"/>
        <end position="205"/>
    </location>
</feature>
<evidence type="ECO:0000259" key="7">
    <source>
        <dbReference type="Pfam" id="PF13664"/>
    </source>
</evidence>
<feature type="transmembrane region" description="Helical" evidence="5">
    <location>
        <begin position="119"/>
        <end position="144"/>
    </location>
</feature>
<feature type="signal peptide" evidence="6">
    <location>
        <begin position="1"/>
        <end position="23"/>
    </location>
</feature>
<dbReference type="Pfam" id="PF13664">
    <property type="entry name" value="DUF4149"/>
    <property type="match status" value="1"/>
</dbReference>
<dbReference type="Proteomes" id="UP000355283">
    <property type="component" value="Unassembled WGS sequence"/>
</dbReference>
<dbReference type="InterPro" id="IPR053009">
    <property type="entry name" value="Xanthocillin_Biosynth-Assoc"/>
</dbReference>
<keyword evidence="6" id="KW-0732">Signal</keyword>
<proteinExistence type="predicted"/>
<name>A0A4D9DCM4_9STRA</name>
<evidence type="ECO:0000313" key="9">
    <source>
        <dbReference type="Proteomes" id="UP000355283"/>
    </source>
</evidence>
<dbReference type="AlphaFoldDB" id="A0A4D9DCM4"/>
<protein>
    <recommendedName>
        <fullName evidence="7">TMEM205-like domain-containing protein</fullName>
    </recommendedName>
</protein>
<evidence type="ECO:0000256" key="2">
    <source>
        <dbReference type="ARBA" id="ARBA00022692"/>
    </source>
</evidence>
<accession>A0A4D9DCM4</accession>
<comment type="subcellular location">
    <subcellularLocation>
        <location evidence="1">Membrane</location>
    </subcellularLocation>
</comment>
<feature type="transmembrane region" description="Helical" evidence="5">
    <location>
        <begin position="239"/>
        <end position="262"/>
    </location>
</feature>
<evidence type="ECO:0000256" key="1">
    <source>
        <dbReference type="ARBA" id="ARBA00004370"/>
    </source>
</evidence>
<evidence type="ECO:0000256" key="3">
    <source>
        <dbReference type="ARBA" id="ARBA00022989"/>
    </source>
</evidence>
<keyword evidence="2 5" id="KW-0812">Transmembrane</keyword>
<comment type="caution">
    <text evidence="8">The sequence shown here is derived from an EMBL/GenBank/DDBJ whole genome shotgun (WGS) entry which is preliminary data.</text>
</comment>
<keyword evidence="3 5" id="KW-1133">Transmembrane helix</keyword>
<feature type="chain" id="PRO_5020024713" description="TMEM205-like domain-containing protein" evidence="6">
    <location>
        <begin position="24"/>
        <end position="266"/>
    </location>
</feature>
<keyword evidence="4 5" id="KW-0472">Membrane</keyword>
<feature type="transmembrane region" description="Helical" evidence="5">
    <location>
        <begin position="159"/>
        <end position="176"/>
    </location>
</feature>
<dbReference type="EMBL" id="SDOX01000009">
    <property type="protein sequence ID" value="TFJ86289.1"/>
    <property type="molecule type" value="Genomic_DNA"/>
</dbReference>
<evidence type="ECO:0000313" key="8">
    <source>
        <dbReference type="EMBL" id="TFJ86289.1"/>
    </source>
</evidence>
<gene>
    <name evidence="8" type="ORF">NSK_002497</name>
</gene>
<dbReference type="GO" id="GO:0016020">
    <property type="term" value="C:membrane"/>
    <property type="evidence" value="ECO:0007669"/>
    <property type="project" value="UniProtKB-SubCell"/>
</dbReference>
<organism evidence="8 9">
    <name type="scientific">Nannochloropsis salina CCMP1776</name>
    <dbReference type="NCBI Taxonomy" id="1027361"/>
    <lineage>
        <taxon>Eukaryota</taxon>
        <taxon>Sar</taxon>
        <taxon>Stramenopiles</taxon>
        <taxon>Ochrophyta</taxon>
        <taxon>Eustigmatophyceae</taxon>
        <taxon>Eustigmatales</taxon>
        <taxon>Monodopsidaceae</taxon>
        <taxon>Microchloropsis</taxon>
        <taxon>Microchloropsis salina</taxon>
    </lineage>
</organism>
<evidence type="ECO:0000256" key="4">
    <source>
        <dbReference type="ARBA" id="ARBA00023136"/>
    </source>
</evidence>